<dbReference type="KEGG" id="pbh:AAW51_3048"/>
<dbReference type="PANTHER" id="PTHR47893:SF1">
    <property type="entry name" value="REGULATORY PROTEIN PCHR"/>
    <property type="match status" value="1"/>
</dbReference>
<dbReference type="PANTHER" id="PTHR47893">
    <property type="entry name" value="REGULATORY PROTEIN PCHR"/>
    <property type="match status" value="1"/>
</dbReference>
<dbReference type="Gene3D" id="1.10.10.60">
    <property type="entry name" value="Homeodomain-like"/>
    <property type="match status" value="2"/>
</dbReference>
<dbReference type="InterPro" id="IPR020449">
    <property type="entry name" value="Tscrpt_reg_AraC-type_HTH"/>
</dbReference>
<evidence type="ECO:0000256" key="4">
    <source>
        <dbReference type="SAM" id="MobiDB-lite"/>
    </source>
</evidence>
<dbReference type="GO" id="GO:0003700">
    <property type="term" value="F:DNA-binding transcription factor activity"/>
    <property type="evidence" value="ECO:0007669"/>
    <property type="project" value="InterPro"/>
</dbReference>
<accession>A0A0G3BJU4</accession>
<dbReference type="EMBL" id="CP011371">
    <property type="protein sequence ID" value="AKJ29739.1"/>
    <property type="molecule type" value="Genomic_DNA"/>
</dbReference>
<proteinExistence type="predicted"/>
<feature type="region of interest" description="Disordered" evidence="4">
    <location>
        <begin position="1"/>
        <end position="20"/>
    </location>
</feature>
<dbReference type="InterPro" id="IPR018062">
    <property type="entry name" value="HTH_AraC-typ_CS"/>
</dbReference>
<evidence type="ECO:0000256" key="1">
    <source>
        <dbReference type="ARBA" id="ARBA00023015"/>
    </source>
</evidence>
<dbReference type="PROSITE" id="PS01124">
    <property type="entry name" value="HTH_ARAC_FAMILY_2"/>
    <property type="match status" value="1"/>
</dbReference>
<feature type="domain" description="HTH araC/xylS-type" evidence="5">
    <location>
        <begin position="246"/>
        <end position="344"/>
    </location>
</feature>
<reference evidence="6 7" key="1">
    <citation type="submission" date="2015-05" db="EMBL/GenBank/DDBJ databases">
        <authorList>
            <person name="Tang B."/>
            <person name="Yu Y."/>
        </authorList>
    </citation>
    <scope>NUCLEOTIDE SEQUENCE [LARGE SCALE GENOMIC DNA]</scope>
    <source>
        <strain evidence="6 7">DSM 7029</strain>
    </source>
</reference>
<keyword evidence="3" id="KW-0804">Transcription</keyword>
<dbReference type="SMART" id="SM00342">
    <property type="entry name" value="HTH_ARAC"/>
    <property type="match status" value="1"/>
</dbReference>
<dbReference type="Proteomes" id="UP000035352">
    <property type="component" value="Chromosome"/>
</dbReference>
<dbReference type="InterPro" id="IPR009057">
    <property type="entry name" value="Homeodomain-like_sf"/>
</dbReference>
<evidence type="ECO:0000313" key="7">
    <source>
        <dbReference type="Proteomes" id="UP000035352"/>
    </source>
</evidence>
<gene>
    <name evidence="6" type="ORF">AAW51_3048</name>
</gene>
<dbReference type="PRINTS" id="PR00032">
    <property type="entry name" value="HTHARAC"/>
</dbReference>
<dbReference type="PATRIC" id="fig|413882.6.peg.3182"/>
<dbReference type="SUPFAM" id="SSF46689">
    <property type="entry name" value="Homeodomain-like"/>
    <property type="match status" value="2"/>
</dbReference>
<protein>
    <submittedName>
        <fullName evidence="6">Transcriptional regulator, AraC family</fullName>
    </submittedName>
</protein>
<organism evidence="6 7">
    <name type="scientific">Caldimonas brevitalea</name>
    <dbReference type="NCBI Taxonomy" id="413882"/>
    <lineage>
        <taxon>Bacteria</taxon>
        <taxon>Pseudomonadati</taxon>
        <taxon>Pseudomonadota</taxon>
        <taxon>Betaproteobacteria</taxon>
        <taxon>Burkholderiales</taxon>
        <taxon>Sphaerotilaceae</taxon>
        <taxon>Caldimonas</taxon>
    </lineage>
</organism>
<dbReference type="InterPro" id="IPR053142">
    <property type="entry name" value="PchR_regulatory_protein"/>
</dbReference>
<sequence length="345" mass="38125">MRPRHPGAIAPAATPAQRAVKAPSHVSGNELAQLVEPVGSDYRFVSTALSRGEPVLSGQFRLTRLRPGLTVHCTDVSDLHSMQTQVLLQPGLRAVLLLDGEAEVSFGPRLVRLKARGGAAPVQRADAALICLTEPELFVRHWRRGAHERKVSIGAEPEWFDNSPLPADSPVRALLGRHLAVERWCPSPRAVVVAEQMLRPPPLEPLLQNLYLESRALELLAEALGSLRCEPTPLAPLRPQEHLRVQRVRELLDSEDSWVSSLDELARRAGVNANTLQRHFRAAFGTTIFDYLRERRLQRAREALERDGVSVTEAARLAGYTSAANFATAFKRRYGVSPKMARASV</sequence>
<name>A0A0G3BJU4_9BURK</name>
<dbReference type="Pfam" id="PF12833">
    <property type="entry name" value="HTH_18"/>
    <property type="match status" value="1"/>
</dbReference>
<evidence type="ECO:0000259" key="5">
    <source>
        <dbReference type="PROSITE" id="PS01124"/>
    </source>
</evidence>
<dbReference type="InterPro" id="IPR018060">
    <property type="entry name" value="HTH_AraC"/>
</dbReference>
<dbReference type="PROSITE" id="PS00041">
    <property type="entry name" value="HTH_ARAC_FAMILY_1"/>
    <property type="match status" value="1"/>
</dbReference>
<dbReference type="GO" id="GO:0043565">
    <property type="term" value="F:sequence-specific DNA binding"/>
    <property type="evidence" value="ECO:0007669"/>
    <property type="project" value="InterPro"/>
</dbReference>
<dbReference type="RefSeq" id="WP_053013601.1">
    <property type="nucleotide sequence ID" value="NZ_CP011371.1"/>
</dbReference>
<keyword evidence="7" id="KW-1185">Reference proteome</keyword>
<evidence type="ECO:0000256" key="3">
    <source>
        <dbReference type="ARBA" id="ARBA00023163"/>
    </source>
</evidence>
<evidence type="ECO:0000256" key="2">
    <source>
        <dbReference type="ARBA" id="ARBA00023125"/>
    </source>
</evidence>
<keyword evidence="1" id="KW-0805">Transcription regulation</keyword>
<dbReference type="STRING" id="413882.AAW51_3048"/>
<evidence type="ECO:0000313" key="6">
    <source>
        <dbReference type="EMBL" id="AKJ29739.1"/>
    </source>
</evidence>
<keyword evidence="2" id="KW-0238">DNA-binding</keyword>
<dbReference type="AlphaFoldDB" id="A0A0G3BJU4"/>